<dbReference type="InterPro" id="IPR017533">
    <property type="entry name" value="Halocyanin"/>
</dbReference>
<evidence type="ECO:0000259" key="5">
    <source>
        <dbReference type="Pfam" id="PF00127"/>
    </source>
</evidence>
<keyword evidence="1" id="KW-0479">Metal-binding</keyword>
<reference evidence="6 7" key="1">
    <citation type="submission" date="2018-10" db="EMBL/GenBank/DDBJ databases">
        <title>Genomic Encyclopedia of Archaeal and Bacterial Type Strains, Phase II (KMG-II): from individual species to whole genera.</title>
        <authorList>
            <person name="Goeker M."/>
        </authorList>
    </citation>
    <scope>NUCLEOTIDE SEQUENCE [LARGE SCALE GENOMIC DNA]</scope>
    <source>
        <strain evidence="6 7">DSM 11927</strain>
    </source>
</reference>
<keyword evidence="4" id="KW-0812">Transmembrane</keyword>
<dbReference type="AlphaFoldDB" id="A0A495QQL9"/>
<dbReference type="Proteomes" id="UP000268233">
    <property type="component" value="Unassembled WGS sequence"/>
</dbReference>
<evidence type="ECO:0000256" key="3">
    <source>
        <dbReference type="SAM" id="MobiDB-lite"/>
    </source>
</evidence>
<accession>A0A495QQL9</accession>
<feature type="domain" description="Blue (type 1) copper" evidence="5">
    <location>
        <begin position="66"/>
        <end position="149"/>
    </location>
</feature>
<evidence type="ECO:0000256" key="4">
    <source>
        <dbReference type="SAM" id="Phobius"/>
    </source>
</evidence>
<feature type="transmembrane region" description="Helical" evidence="4">
    <location>
        <begin position="199"/>
        <end position="226"/>
    </location>
</feature>
<name>A0A495QQL9_9EURY</name>
<dbReference type="InterPro" id="IPR008972">
    <property type="entry name" value="Cupredoxin"/>
</dbReference>
<evidence type="ECO:0000313" key="6">
    <source>
        <dbReference type="EMBL" id="RKS75142.1"/>
    </source>
</evidence>
<dbReference type="InterPro" id="IPR000923">
    <property type="entry name" value="BlueCu_1"/>
</dbReference>
<protein>
    <submittedName>
        <fullName evidence="6">Halocyanin-like protein</fullName>
    </submittedName>
</protein>
<feature type="region of interest" description="Disordered" evidence="3">
    <location>
        <begin position="151"/>
        <end position="195"/>
    </location>
</feature>
<dbReference type="RefSeq" id="WP_167467425.1">
    <property type="nucleotide sequence ID" value="NZ_RBWW01000004.1"/>
</dbReference>
<evidence type="ECO:0000256" key="1">
    <source>
        <dbReference type="ARBA" id="ARBA00022723"/>
    </source>
</evidence>
<dbReference type="EMBL" id="RBWW01000004">
    <property type="protein sequence ID" value="RKS75142.1"/>
    <property type="molecule type" value="Genomic_DNA"/>
</dbReference>
<evidence type="ECO:0000313" key="7">
    <source>
        <dbReference type="Proteomes" id="UP000268233"/>
    </source>
</evidence>
<dbReference type="CDD" id="cd04220">
    <property type="entry name" value="Halocyanin"/>
    <property type="match status" value="1"/>
</dbReference>
<evidence type="ECO:0000256" key="2">
    <source>
        <dbReference type="ARBA" id="ARBA00023008"/>
    </source>
</evidence>
<dbReference type="Gene3D" id="2.60.40.420">
    <property type="entry name" value="Cupredoxins - blue copper proteins"/>
    <property type="match status" value="1"/>
</dbReference>
<keyword evidence="7" id="KW-1185">Reference proteome</keyword>
<dbReference type="GO" id="GO:0009055">
    <property type="term" value="F:electron transfer activity"/>
    <property type="evidence" value="ECO:0007669"/>
    <property type="project" value="InterPro"/>
</dbReference>
<organism evidence="6 7">
    <name type="scientific">Haloarcula quadrata</name>
    <dbReference type="NCBI Taxonomy" id="182779"/>
    <lineage>
        <taxon>Archaea</taxon>
        <taxon>Methanobacteriati</taxon>
        <taxon>Methanobacteriota</taxon>
        <taxon>Stenosarchaea group</taxon>
        <taxon>Halobacteria</taxon>
        <taxon>Halobacteriales</taxon>
        <taxon>Haloarculaceae</taxon>
        <taxon>Haloarcula</taxon>
    </lineage>
</organism>
<dbReference type="GO" id="GO:0005507">
    <property type="term" value="F:copper ion binding"/>
    <property type="evidence" value="ECO:0007669"/>
    <property type="project" value="InterPro"/>
</dbReference>
<proteinExistence type="predicted"/>
<keyword evidence="2" id="KW-0186">Copper</keyword>
<keyword evidence="4" id="KW-0472">Membrane</keyword>
<sequence length="233" mass="24652">MKSNNVQRRRLLQATVSIFLSGTILSTVTESTTAQTDFGGWLSDTSNYDGTVVERTGQNEVIITVGAEGNGGSFAFDPPAVAVSSGTTVIWEWTGKGGGHTIAEENGRFESQSSSNEGYIFEHTFESGGIVRYLCKPHSPLGMRGVIDVRDADGETSSPSSRNTEQADSPTPEPTDASLTTQTETSPPTPNSSQSFGSVLTALLAGIFSTEALVVVGISIIVVLIVQTWPEDE</sequence>
<keyword evidence="4" id="KW-1133">Transmembrane helix</keyword>
<dbReference type="SUPFAM" id="SSF49503">
    <property type="entry name" value="Cupredoxins"/>
    <property type="match status" value="1"/>
</dbReference>
<comment type="caution">
    <text evidence="6">The sequence shown here is derived from an EMBL/GenBank/DDBJ whole genome shotgun (WGS) entry which is preliminary data.</text>
</comment>
<dbReference type="Pfam" id="PF00127">
    <property type="entry name" value="Copper-bind"/>
    <property type="match status" value="1"/>
</dbReference>
<feature type="compositionally biased region" description="Polar residues" evidence="3">
    <location>
        <begin position="177"/>
        <end position="195"/>
    </location>
</feature>
<feature type="compositionally biased region" description="Polar residues" evidence="3">
    <location>
        <begin position="155"/>
        <end position="169"/>
    </location>
</feature>
<gene>
    <name evidence="6" type="ORF">BDK61_4683</name>
</gene>
<dbReference type="NCBIfam" id="TIGR03102">
    <property type="entry name" value="halo_cynanin"/>
    <property type="match status" value="1"/>
</dbReference>